<keyword evidence="2" id="KW-1133">Transmembrane helix</keyword>
<dbReference type="eggNOG" id="arCOG02916">
    <property type="taxonomic scope" value="Archaea"/>
</dbReference>
<proteinExistence type="predicted"/>
<feature type="compositionally biased region" description="Acidic residues" evidence="1">
    <location>
        <begin position="402"/>
        <end position="414"/>
    </location>
</feature>
<feature type="region of interest" description="Disordered" evidence="1">
    <location>
        <begin position="396"/>
        <end position="429"/>
    </location>
</feature>
<dbReference type="RefSeq" id="WP_008165051.1">
    <property type="nucleotide sequence ID" value="NZ_AOHX01000058.1"/>
</dbReference>
<feature type="compositionally biased region" description="Acidic residues" evidence="1">
    <location>
        <begin position="226"/>
        <end position="235"/>
    </location>
</feature>
<protein>
    <recommendedName>
        <fullName evidence="5">Big-1 domain-containing protein</fullName>
    </recommendedName>
</protein>
<evidence type="ECO:0000256" key="1">
    <source>
        <dbReference type="SAM" id="MobiDB-lite"/>
    </source>
</evidence>
<name>L9VUS4_9EURY</name>
<feature type="compositionally biased region" description="Basic and acidic residues" evidence="1">
    <location>
        <begin position="236"/>
        <end position="248"/>
    </location>
</feature>
<reference evidence="3 4" key="1">
    <citation type="journal article" date="2014" name="PLoS Genet.">
        <title>Phylogenetically driven sequencing of extremely halophilic archaea reveals strategies for static and dynamic osmo-response.</title>
        <authorList>
            <person name="Becker E.A."/>
            <person name="Seitzer P.M."/>
            <person name="Tritt A."/>
            <person name="Larsen D."/>
            <person name="Krusor M."/>
            <person name="Yao A.I."/>
            <person name="Wu D."/>
            <person name="Madern D."/>
            <person name="Eisen J.A."/>
            <person name="Darling A.E."/>
            <person name="Facciotti M.T."/>
        </authorList>
    </citation>
    <scope>NUCLEOTIDE SEQUENCE [LARGE SCALE GENOMIC DNA]</scope>
    <source>
        <strain evidence="3 4">JCM 14089</strain>
    </source>
</reference>
<dbReference type="PATRIC" id="fig|1230460.4.peg.3422"/>
<dbReference type="Proteomes" id="UP000011661">
    <property type="component" value="Unassembled WGS sequence"/>
</dbReference>
<keyword evidence="2" id="KW-0812">Transmembrane</keyword>
<evidence type="ECO:0008006" key="5">
    <source>
        <dbReference type="Google" id="ProtNLM"/>
    </source>
</evidence>
<keyword evidence="4" id="KW-1185">Reference proteome</keyword>
<accession>L9VUS4</accession>
<dbReference type="OrthoDB" id="121941at2157"/>
<feature type="transmembrane region" description="Helical" evidence="2">
    <location>
        <begin position="12"/>
        <end position="32"/>
    </location>
</feature>
<evidence type="ECO:0000256" key="2">
    <source>
        <dbReference type="SAM" id="Phobius"/>
    </source>
</evidence>
<evidence type="ECO:0000313" key="3">
    <source>
        <dbReference type="EMBL" id="ELY40935.1"/>
    </source>
</evidence>
<gene>
    <name evidence="3" type="ORF">C495_16900</name>
</gene>
<feature type="region of interest" description="Disordered" evidence="1">
    <location>
        <begin position="226"/>
        <end position="248"/>
    </location>
</feature>
<dbReference type="STRING" id="1230460.C495_16900"/>
<comment type="caution">
    <text evidence="3">The sequence shown here is derived from an EMBL/GenBank/DDBJ whole genome shotgun (WGS) entry which is preliminary data.</text>
</comment>
<dbReference type="AlphaFoldDB" id="L9VUS4"/>
<keyword evidence="2" id="KW-0472">Membrane</keyword>
<organism evidence="3 4">
    <name type="scientific">Natronorubrum sulfidifaciens JCM 14089</name>
    <dbReference type="NCBI Taxonomy" id="1230460"/>
    <lineage>
        <taxon>Archaea</taxon>
        <taxon>Methanobacteriati</taxon>
        <taxon>Methanobacteriota</taxon>
        <taxon>Stenosarchaea group</taxon>
        <taxon>Halobacteria</taxon>
        <taxon>Halobacteriales</taxon>
        <taxon>Natrialbaceae</taxon>
        <taxon>Natronorubrum</taxon>
    </lineage>
</organism>
<sequence length="522" mass="55983">MTFHNGFDARAVSPLIGAILLLAILVALLGLLQLNAVPALTSQTEFEHNQHVQGELKDLTAGLERTATTGTGESVAITPGVRYPSRVVLVNPPPASGTIETASASPITIDGAHANGATGDYWDGDTKSISTRSLVYEPRYNEYDNAPATVVELGALYNRVDDTTIVTEDRGVIDGRTLSLTTVAGEYRHTGVDRTLVDLTPSSAETRTVTVTDREDPITLTLPTDLDESEWESLLESEHDPNGDPDNDRYVTDYSCANETPGPCGELTVTLQSDVTYDLQLAQVGVGHSSVTQTPTYLTDVAGNETSVRAGTQQRLVTEARDELDNPVSGVSVTADVVSGPGTIRATEQRSDTDGRTAFVYDAPETVDGVESVTVEATFEDGAAEQTVTFELRVWGESTGDGSDDLPDESEPDDPSERDGPTIQITNVDDQSNPVFDRYEVTAEMDSTEADLSHVEFELIDSTTGDVLVTVTDSTISGTSATVTQRLERRSESEPSTEYRINAIVYTTDGTSAVDEWIPDST</sequence>
<dbReference type="EMBL" id="AOHX01000058">
    <property type="protein sequence ID" value="ELY40935.1"/>
    <property type="molecule type" value="Genomic_DNA"/>
</dbReference>
<evidence type="ECO:0000313" key="4">
    <source>
        <dbReference type="Proteomes" id="UP000011661"/>
    </source>
</evidence>